<accession>A0A1U9QY25</accession>
<dbReference type="AlphaFoldDB" id="A0A1U9QY25"/>
<protein>
    <recommendedName>
        <fullName evidence="5">Integral membrane protein</fullName>
    </recommendedName>
</protein>
<dbReference type="RefSeq" id="WP_078077718.1">
    <property type="nucleotide sequence ID" value="NZ_CP018047.1"/>
</dbReference>
<sequence length="257" mass="28343">MGSWFHQNFVEPGKVPMLLALVSFVLTFLITRMITRLIRAGKGPFRNVRPGGMHIHHVVPGVVLMVIGGFGAVGSDRHGVGAAVCAVIFGMGAGLVLDEFALILHLDDVYWTEQGRRSVEVVVLAAALALLVLSGFSPLGVDSLSQEERQDRVSLLLSLGLSFVFVLIALSKGKLWMALVGTLVPPVAIVAALRLARPGSPWARRFYRRRHRARARMTLRAYHRDRRWSAPRRRVQDWIGGAPDDEPKRPATPTPPR</sequence>
<proteinExistence type="predicted"/>
<keyword evidence="2" id="KW-1133">Transmembrane helix</keyword>
<dbReference type="EMBL" id="CP018047">
    <property type="protein sequence ID" value="AQU69077.1"/>
    <property type="molecule type" value="Genomic_DNA"/>
</dbReference>
<organism evidence="3 4">
    <name type="scientific">Streptomyces niveus</name>
    <name type="common">Streptomyces spheroides</name>
    <dbReference type="NCBI Taxonomy" id="193462"/>
    <lineage>
        <taxon>Bacteria</taxon>
        <taxon>Bacillati</taxon>
        <taxon>Actinomycetota</taxon>
        <taxon>Actinomycetes</taxon>
        <taxon>Kitasatosporales</taxon>
        <taxon>Streptomycetaceae</taxon>
        <taxon>Streptomyces</taxon>
    </lineage>
</organism>
<gene>
    <name evidence="3" type="ORF">BBN63_25740</name>
</gene>
<evidence type="ECO:0000313" key="3">
    <source>
        <dbReference type="EMBL" id="AQU69077.1"/>
    </source>
</evidence>
<keyword evidence="4" id="KW-1185">Reference proteome</keyword>
<feature type="transmembrane region" description="Helical" evidence="2">
    <location>
        <begin position="121"/>
        <end position="141"/>
    </location>
</feature>
<feature type="transmembrane region" description="Helical" evidence="2">
    <location>
        <begin position="80"/>
        <end position="101"/>
    </location>
</feature>
<feature type="transmembrane region" description="Helical" evidence="2">
    <location>
        <begin position="54"/>
        <end position="73"/>
    </location>
</feature>
<evidence type="ECO:0000256" key="2">
    <source>
        <dbReference type="SAM" id="Phobius"/>
    </source>
</evidence>
<keyword evidence="2" id="KW-0812">Transmembrane</keyword>
<evidence type="ECO:0008006" key="5">
    <source>
        <dbReference type="Google" id="ProtNLM"/>
    </source>
</evidence>
<evidence type="ECO:0000313" key="4">
    <source>
        <dbReference type="Proteomes" id="UP000189677"/>
    </source>
</evidence>
<keyword evidence="2" id="KW-0472">Membrane</keyword>
<feature type="transmembrane region" description="Helical" evidence="2">
    <location>
        <begin position="153"/>
        <end position="170"/>
    </location>
</feature>
<dbReference type="KEGG" id="snw:BBN63_25740"/>
<evidence type="ECO:0000256" key="1">
    <source>
        <dbReference type="SAM" id="MobiDB-lite"/>
    </source>
</evidence>
<feature type="region of interest" description="Disordered" evidence="1">
    <location>
        <begin position="235"/>
        <end position="257"/>
    </location>
</feature>
<reference evidence="3 4" key="1">
    <citation type="submission" date="2016-11" db="EMBL/GenBank/DDBJ databases">
        <title>Complete genome sequence of Streptomyces niveus SCSIO 3406.</title>
        <authorList>
            <person name="Zhu Q."/>
            <person name="Cheng W."/>
            <person name="Song Y."/>
            <person name="Li Q."/>
            <person name="Ju J."/>
        </authorList>
    </citation>
    <scope>NUCLEOTIDE SEQUENCE [LARGE SCALE GENOMIC DNA]</scope>
    <source>
        <strain evidence="3 4">SCSIO 3406</strain>
    </source>
</reference>
<dbReference type="OrthoDB" id="8535577at2"/>
<name>A0A1U9QY25_STRNV</name>
<dbReference type="Proteomes" id="UP000189677">
    <property type="component" value="Chromosome"/>
</dbReference>
<feature type="transmembrane region" description="Helical" evidence="2">
    <location>
        <begin position="176"/>
        <end position="196"/>
    </location>
</feature>
<feature type="transmembrane region" description="Helical" evidence="2">
    <location>
        <begin position="15"/>
        <end position="34"/>
    </location>
</feature>